<comment type="caution">
    <text evidence="3">The sequence shown here is derived from an EMBL/GenBank/DDBJ whole genome shotgun (WGS) entry which is preliminary data.</text>
</comment>
<gene>
    <name evidence="3" type="ORF">ACFFQA_34565</name>
</gene>
<name>A0ABV6A8W3_9PSEU</name>
<feature type="transmembrane region" description="Helical" evidence="2">
    <location>
        <begin position="27"/>
        <end position="46"/>
    </location>
</feature>
<keyword evidence="4" id="KW-1185">Reference proteome</keyword>
<evidence type="ECO:0000256" key="2">
    <source>
        <dbReference type="SAM" id="Phobius"/>
    </source>
</evidence>
<keyword evidence="2" id="KW-0472">Membrane</keyword>
<evidence type="ECO:0000313" key="4">
    <source>
        <dbReference type="Proteomes" id="UP001589693"/>
    </source>
</evidence>
<organism evidence="3 4">
    <name type="scientific">Allokutzneria oryzae</name>
    <dbReference type="NCBI Taxonomy" id="1378989"/>
    <lineage>
        <taxon>Bacteria</taxon>
        <taxon>Bacillati</taxon>
        <taxon>Actinomycetota</taxon>
        <taxon>Actinomycetes</taxon>
        <taxon>Pseudonocardiales</taxon>
        <taxon>Pseudonocardiaceae</taxon>
        <taxon>Allokutzneria</taxon>
    </lineage>
</organism>
<protein>
    <recommendedName>
        <fullName evidence="5">DUF4878 domain-containing protein</fullName>
    </recommendedName>
</protein>
<evidence type="ECO:0000256" key="1">
    <source>
        <dbReference type="SAM" id="MobiDB-lite"/>
    </source>
</evidence>
<proteinExistence type="predicted"/>
<evidence type="ECO:0000313" key="3">
    <source>
        <dbReference type="EMBL" id="MFB9909090.1"/>
    </source>
</evidence>
<reference evidence="3 4" key="1">
    <citation type="submission" date="2024-09" db="EMBL/GenBank/DDBJ databases">
        <authorList>
            <person name="Sun Q."/>
            <person name="Mori K."/>
        </authorList>
    </citation>
    <scope>NUCLEOTIDE SEQUENCE [LARGE SCALE GENOMIC DNA]</scope>
    <source>
        <strain evidence="3 4">TBRC 7907</strain>
    </source>
</reference>
<keyword evidence="2" id="KW-1133">Transmembrane helix</keyword>
<feature type="compositionally biased region" description="Low complexity" evidence="1">
    <location>
        <begin position="54"/>
        <end position="64"/>
    </location>
</feature>
<keyword evidence="2" id="KW-0812">Transmembrane</keyword>
<evidence type="ECO:0008006" key="5">
    <source>
        <dbReference type="Google" id="ProtNLM"/>
    </source>
</evidence>
<sequence>MPIRTNRGRTAVYRRLWGWPLRSPTHFVISLVIVGAIATGIGLLLPNEPASQEQPRAQTTTTRPQGGGTSGAVPGPTVTTPRITTNPLAAPVPAAPAAEALTVGEAWARAFVNHPDGITAQQWLSGLRQHSTEEQMAVLGTVDPANVPATTVTGKATGANSTTSSVEVTVPTDKGSIKLYVIRVPEQGWRVSYYTPVE</sequence>
<accession>A0ABV6A8W3</accession>
<dbReference type="Proteomes" id="UP001589693">
    <property type="component" value="Unassembled WGS sequence"/>
</dbReference>
<dbReference type="EMBL" id="JBHLZU010000033">
    <property type="protein sequence ID" value="MFB9909090.1"/>
    <property type="molecule type" value="Genomic_DNA"/>
</dbReference>
<dbReference type="RefSeq" id="WP_377861494.1">
    <property type="nucleotide sequence ID" value="NZ_JBHLZU010000033.1"/>
</dbReference>
<feature type="region of interest" description="Disordered" evidence="1">
    <location>
        <begin position="48"/>
        <end position="78"/>
    </location>
</feature>